<dbReference type="Gene3D" id="3.30.1370.50">
    <property type="entry name" value="R3H-like domain"/>
    <property type="match status" value="1"/>
</dbReference>
<evidence type="ECO:0000313" key="3">
    <source>
        <dbReference type="Proteomes" id="UP000000954"/>
    </source>
</evidence>
<sequence length="206" mass="22865">MAELASDIPEGELTSEIQEGIFEVDEVEAVEVSEEIDQVHQVNDQSDDAISEDELDTIADTAIAALEDILKYFNVGEVEIDEYEGDEGELILDITGSDLAVLIGRHGRTLDALQFLISAITSRKIGYRYPIVVDVEGYKNRQREKIESLALSAAKRALSQSRAIKMRPMSPYERRLVHMALRDFEGVQTGSEGEGSSRHVVIEPVD</sequence>
<reference evidence="2 3" key="1">
    <citation type="journal article" date="2009" name="Stand. Genomic Sci.">
        <title>Complete genome sequence of Cryptobacterium curtum type strain (12-3).</title>
        <authorList>
            <person name="Mavrommatis K."/>
            <person name="Pukall R."/>
            <person name="Rohde C."/>
            <person name="Chen F."/>
            <person name="Sims D."/>
            <person name="Brettin T."/>
            <person name="Kuske C."/>
            <person name="Detter J.C."/>
            <person name="Han C."/>
            <person name="Lapidus A."/>
            <person name="Copeland A."/>
            <person name="Glavina Del Rio T."/>
            <person name="Nolan M."/>
            <person name="Lucas S."/>
            <person name="Tice H."/>
            <person name="Cheng J.F."/>
            <person name="Bruce D."/>
            <person name="Goodwin L."/>
            <person name="Pitluck S."/>
            <person name="Ovchinnikova G."/>
            <person name="Pati A."/>
            <person name="Ivanova N."/>
            <person name="Chen A."/>
            <person name="Palaniappan K."/>
            <person name="Chain P."/>
            <person name="D'haeseleer P."/>
            <person name="Goker M."/>
            <person name="Bristow J."/>
            <person name="Eisen J.A."/>
            <person name="Markowitz V."/>
            <person name="Hugenholtz P."/>
            <person name="Rohde M."/>
            <person name="Klenk H.P."/>
            <person name="Kyrpides N.C."/>
        </authorList>
    </citation>
    <scope>NUCLEOTIDE SEQUENCE [LARGE SCALE GENOMIC DNA]</scope>
    <source>
        <strain evidence="3">ATCC 700683 / DSM 15641 / 12-3</strain>
    </source>
</reference>
<dbReference type="eggNOG" id="COG1847">
    <property type="taxonomic scope" value="Bacteria"/>
</dbReference>
<dbReference type="CDD" id="cd02644">
    <property type="entry name" value="R3H_jag"/>
    <property type="match status" value="1"/>
</dbReference>
<dbReference type="InterPro" id="IPR015946">
    <property type="entry name" value="KH_dom-like_a/b"/>
</dbReference>
<protein>
    <submittedName>
        <fullName evidence="2">Predicted RNA-binding protein</fullName>
    </submittedName>
</protein>
<dbReference type="EMBL" id="CP001682">
    <property type="protein sequence ID" value="ACU95089.1"/>
    <property type="molecule type" value="Genomic_DNA"/>
</dbReference>
<dbReference type="RefSeq" id="WP_015778952.1">
    <property type="nucleotide sequence ID" value="NC_013170.1"/>
</dbReference>
<dbReference type="Proteomes" id="UP000000954">
    <property type="component" value="Chromosome"/>
</dbReference>
<dbReference type="Gene3D" id="3.30.300.20">
    <property type="match status" value="1"/>
</dbReference>
<organism evidence="2 3">
    <name type="scientific">Cryptobacterium curtum (strain ATCC 700683 / DSM 15641 / CCUG 43107 / 12-3)</name>
    <dbReference type="NCBI Taxonomy" id="469378"/>
    <lineage>
        <taxon>Bacteria</taxon>
        <taxon>Bacillati</taxon>
        <taxon>Actinomycetota</taxon>
        <taxon>Coriobacteriia</taxon>
        <taxon>Eggerthellales</taxon>
        <taxon>Eggerthellaceae</taxon>
        <taxon>Cryptobacterium</taxon>
    </lineage>
</organism>
<dbReference type="HOGENOM" id="CLU_042512_0_1_11"/>
<dbReference type="PROSITE" id="PS51061">
    <property type="entry name" value="R3H"/>
    <property type="match status" value="1"/>
</dbReference>
<dbReference type="KEGG" id="ccu:Ccur_14170"/>
<gene>
    <name evidence="2" type="ordered locus">Ccur_14170</name>
</gene>
<dbReference type="CDD" id="cd02414">
    <property type="entry name" value="KH-II_Jag"/>
    <property type="match status" value="1"/>
</dbReference>
<evidence type="ECO:0000313" key="2">
    <source>
        <dbReference type="EMBL" id="ACU95089.1"/>
    </source>
</evidence>
<proteinExistence type="predicted"/>
<dbReference type="InterPro" id="IPR039247">
    <property type="entry name" value="KhpB"/>
</dbReference>
<dbReference type="InterPro" id="IPR038008">
    <property type="entry name" value="Jag_KH"/>
</dbReference>
<dbReference type="GO" id="GO:0003723">
    <property type="term" value="F:RNA binding"/>
    <property type="evidence" value="ECO:0007669"/>
    <property type="project" value="InterPro"/>
</dbReference>
<dbReference type="AlphaFoldDB" id="C7MLX3"/>
<dbReference type="SUPFAM" id="SSF82708">
    <property type="entry name" value="R3H domain"/>
    <property type="match status" value="1"/>
</dbReference>
<feature type="domain" description="R3H" evidence="1">
    <location>
        <begin position="140"/>
        <end position="206"/>
    </location>
</feature>
<dbReference type="STRING" id="469378.Ccur_14170"/>
<evidence type="ECO:0000259" key="1">
    <source>
        <dbReference type="PROSITE" id="PS51061"/>
    </source>
</evidence>
<keyword evidence="3" id="KW-1185">Reference proteome</keyword>
<name>C7MLX3_CRYCD</name>
<accession>C7MLX3</accession>
<dbReference type="InterPro" id="IPR001374">
    <property type="entry name" value="R3H_dom"/>
</dbReference>
<dbReference type="OrthoDB" id="9794483at2"/>
<dbReference type="PANTHER" id="PTHR35800:SF1">
    <property type="entry name" value="RNA-BINDING PROTEIN KHPB"/>
    <property type="match status" value="1"/>
</dbReference>
<dbReference type="InterPro" id="IPR034079">
    <property type="entry name" value="R3H_KhpB"/>
</dbReference>
<dbReference type="InterPro" id="IPR036867">
    <property type="entry name" value="R3H_dom_sf"/>
</dbReference>
<dbReference type="Pfam" id="PF01424">
    <property type="entry name" value="R3H"/>
    <property type="match status" value="1"/>
</dbReference>
<dbReference type="PANTHER" id="PTHR35800">
    <property type="entry name" value="PROTEIN JAG"/>
    <property type="match status" value="1"/>
</dbReference>
<dbReference type="SMART" id="SM00393">
    <property type="entry name" value="R3H"/>
    <property type="match status" value="1"/>
</dbReference>
<dbReference type="Pfam" id="PF13083">
    <property type="entry name" value="KH_KhpA-B"/>
    <property type="match status" value="1"/>
</dbReference>